<dbReference type="AlphaFoldDB" id="A0A9X2I426"/>
<gene>
    <name evidence="2" type="ORF">M6D89_09845</name>
</gene>
<dbReference type="CDD" id="cd21173">
    <property type="entry name" value="NucC-like"/>
    <property type="match status" value="1"/>
</dbReference>
<reference evidence="2" key="2">
    <citation type="submission" date="2023-01" db="EMBL/GenBank/DDBJ databases">
        <title>Gilvimarinus xylanilyticus HB14 isolated from Caulerpa lentillifera aquaculture base in Hainan, China.</title>
        <authorList>
            <person name="Zhang Y.-J."/>
        </authorList>
    </citation>
    <scope>NUCLEOTIDE SEQUENCE</scope>
    <source>
        <strain evidence="2">HB14</strain>
    </source>
</reference>
<proteinExistence type="predicted"/>
<organism evidence="2 3">
    <name type="scientific">Gilvimarinus xylanilyticus</name>
    <dbReference type="NCBI Taxonomy" id="2944139"/>
    <lineage>
        <taxon>Bacteria</taxon>
        <taxon>Pseudomonadati</taxon>
        <taxon>Pseudomonadota</taxon>
        <taxon>Gammaproteobacteria</taxon>
        <taxon>Cellvibrionales</taxon>
        <taxon>Cellvibrionaceae</taxon>
        <taxon>Gilvimarinus</taxon>
    </lineage>
</organism>
<reference evidence="2" key="1">
    <citation type="submission" date="2022-05" db="EMBL/GenBank/DDBJ databases">
        <authorList>
            <person name="Sun H.-N."/>
        </authorList>
    </citation>
    <scope>NUCLEOTIDE SEQUENCE</scope>
    <source>
        <strain evidence="2">HB14</strain>
    </source>
</reference>
<feature type="domain" description="DUF6602" evidence="1">
    <location>
        <begin position="24"/>
        <end position="112"/>
    </location>
</feature>
<evidence type="ECO:0000313" key="2">
    <source>
        <dbReference type="EMBL" id="MCP8899601.1"/>
    </source>
</evidence>
<protein>
    <recommendedName>
        <fullName evidence="1">DUF6602 domain-containing protein</fullName>
    </recommendedName>
</protein>
<keyword evidence="3" id="KW-1185">Reference proteome</keyword>
<dbReference type="EMBL" id="JAMFTH010000002">
    <property type="protein sequence ID" value="MCP8899601.1"/>
    <property type="molecule type" value="Genomic_DNA"/>
</dbReference>
<accession>A0A9X2I426</accession>
<sequence length="285" mass="31588">MSSTNLAELAKIEEELMAAKLKSVRHSISHAAEKGRSLEQYVIALLKDLLPGEYGVSTGFIAYLTESGVRLSSQLDIIIYDALRSGPLIRLGTCDVFPLEAVYGYVEVKASICSSVGSKPSGSSIEECIDKNFKLRQMYERSFWVPMDESPVRVDIRKLHWLGLRSYVFAFESSGAAAKDIGLFSQRVSDSLNKKGCPAHLHGVYIADAGYVYTKPDDSGAEDSDDSFRVCYTSENSFAAFRIELMKALSTFPRPDSSWVPALERYYDHSALWEERVVSGSSLDS</sequence>
<evidence type="ECO:0000259" key="1">
    <source>
        <dbReference type="Pfam" id="PF20247"/>
    </source>
</evidence>
<comment type="caution">
    <text evidence="2">The sequence shown here is derived from an EMBL/GenBank/DDBJ whole genome shotgun (WGS) entry which is preliminary data.</text>
</comment>
<name>A0A9X2I426_9GAMM</name>
<dbReference type="InterPro" id="IPR046537">
    <property type="entry name" value="DUF6602"/>
</dbReference>
<dbReference type="Pfam" id="PF20247">
    <property type="entry name" value="DUF6602"/>
    <property type="match status" value="1"/>
</dbReference>
<evidence type="ECO:0000313" key="3">
    <source>
        <dbReference type="Proteomes" id="UP001139319"/>
    </source>
</evidence>
<dbReference type="Proteomes" id="UP001139319">
    <property type="component" value="Unassembled WGS sequence"/>
</dbReference>
<dbReference type="RefSeq" id="WP_253967895.1">
    <property type="nucleotide sequence ID" value="NZ_JAMFTH010000002.1"/>
</dbReference>